<comment type="subcellular location">
    <subcellularLocation>
        <location evidence="6">Endoplasmic reticulum membrane</location>
    </subcellularLocation>
    <subcellularLocation>
        <location evidence="2">Microsome membrane</location>
        <topology evidence="2">Single-pass membrane protein</topology>
    </subcellularLocation>
</comment>
<dbReference type="GO" id="GO:0097176">
    <property type="term" value="P:epoxide metabolic process"/>
    <property type="evidence" value="ECO:0007669"/>
    <property type="project" value="TreeGrafter"/>
</dbReference>
<name>A0A921ZKJ2_MANSE</name>
<evidence type="ECO:0000256" key="7">
    <source>
        <dbReference type="PIRSR" id="PIRSR001112-1"/>
    </source>
</evidence>
<evidence type="ECO:0000256" key="3">
    <source>
        <dbReference type="ARBA" id="ARBA00010088"/>
    </source>
</evidence>
<dbReference type="AlphaFoldDB" id="A0A921ZKJ2"/>
<dbReference type="GO" id="GO:0033961">
    <property type="term" value="F:cis-stilbene-oxide hydrolase activity"/>
    <property type="evidence" value="ECO:0007669"/>
    <property type="project" value="UniProtKB-UniRule"/>
</dbReference>
<feature type="active site" description="Proton donor" evidence="7">
    <location>
        <position position="361"/>
    </location>
</feature>
<dbReference type="Gene3D" id="3.40.50.1820">
    <property type="entry name" value="alpha/beta hydrolase"/>
    <property type="match status" value="1"/>
</dbReference>
<dbReference type="GO" id="GO:0005789">
    <property type="term" value="C:endoplasmic reticulum membrane"/>
    <property type="evidence" value="ECO:0007669"/>
    <property type="project" value="UniProtKB-SubCell"/>
</dbReference>
<dbReference type="InterPro" id="IPR010497">
    <property type="entry name" value="Epoxide_hydro_N"/>
</dbReference>
<gene>
    <name evidence="10" type="ORF">O3G_MSEX011215</name>
</gene>
<evidence type="ECO:0000256" key="8">
    <source>
        <dbReference type="SAM" id="SignalP"/>
    </source>
</evidence>
<dbReference type="Pfam" id="PF06441">
    <property type="entry name" value="EHN"/>
    <property type="match status" value="1"/>
</dbReference>
<keyword evidence="6" id="KW-0472">Membrane</keyword>
<evidence type="ECO:0000256" key="6">
    <source>
        <dbReference type="PIRNR" id="PIRNR001112"/>
    </source>
</evidence>
<dbReference type="InterPro" id="IPR000639">
    <property type="entry name" value="Epox_hydrolase-like"/>
</dbReference>
<keyword evidence="6" id="KW-0256">Endoplasmic reticulum</keyword>
<evidence type="ECO:0000256" key="2">
    <source>
        <dbReference type="ARBA" id="ARBA00004111"/>
    </source>
</evidence>
<comment type="function">
    <text evidence="6">Catalyzes juvenile hormone hydrolysis.</text>
</comment>
<evidence type="ECO:0000256" key="5">
    <source>
        <dbReference type="ARBA" id="ARBA00022801"/>
    </source>
</evidence>
<comment type="caution">
    <text evidence="10">The sequence shown here is derived from an EMBL/GenBank/DDBJ whole genome shotgun (WGS) entry which is preliminary data.</text>
</comment>
<keyword evidence="4 6" id="KW-0058">Aromatic hydrocarbons catabolism</keyword>
<dbReference type="EMBL" id="JH668610">
    <property type="protein sequence ID" value="KAG6459146.1"/>
    <property type="molecule type" value="Genomic_DNA"/>
</dbReference>
<dbReference type="OrthoDB" id="7130006at2759"/>
<keyword evidence="11" id="KW-1185">Reference proteome</keyword>
<feature type="active site" description="Nucleophile" evidence="7">
    <location>
        <position position="216"/>
    </location>
</feature>
<dbReference type="Proteomes" id="UP000791440">
    <property type="component" value="Unassembled WGS sequence"/>
</dbReference>
<protein>
    <recommendedName>
        <fullName evidence="6">Epoxide hydrolase</fullName>
        <ecNumber evidence="6">3.3.2.9</ecNumber>
    </recommendedName>
</protein>
<proteinExistence type="inferred from homology"/>
<dbReference type="PRINTS" id="PR00412">
    <property type="entry name" value="EPOXHYDRLASE"/>
</dbReference>
<dbReference type="InterPro" id="IPR029058">
    <property type="entry name" value="AB_hydrolase_fold"/>
</dbReference>
<comment type="catalytic activity">
    <reaction evidence="6">
        <text>cis-stilbene oxide + H2O = (1R,2R)-hydrobenzoin</text>
        <dbReference type="Rhea" id="RHEA:23900"/>
        <dbReference type="ChEBI" id="CHEBI:15377"/>
        <dbReference type="ChEBI" id="CHEBI:50004"/>
        <dbReference type="ChEBI" id="CHEBI:50014"/>
        <dbReference type="EC" id="3.3.2.9"/>
    </reaction>
</comment>
<evidence type="ECO:0000313" key="11">
    <source>
        <dbReference type="Proteomes" id="UP000791440"/>
    </source>
</evidence>
<evidence type="ECO:0000313" key="10">
    <source>
        <dbReference type="EMBL" id="KAG6459146.1"/>
    </source>
</evidence>
<reference evidence="10" key="2">
    <citation type="submission" date="2020-12" db="EMBL/GenBank/DDBJ databases">
        <authorList>
            <person name="Kanost M."/>
        </authorList>
    </citation>
    <scope>NUCLEOTIDE SEQUENCE</scope>
</reference>
<evidence type="ECO:0000259" key="9">
    <source>
        <dbReference type="Pfam" id="PF06441"/>
    </source>
</evidence>
<dbReference type="PIRSF" id="PIRSF001112">
    <property type="entry name" value="Epoxide_hydrolase"/>
    <property type="match status" value="1"/>
</dbReference>
<comment type="similarity">
    <text evidence="3 6">Belongs to the peptidase S33 family.</text>
</comment>
<feature type="domain" description="Epoxide hydrolase N-terminal" evidence="9">
    <location>
        <begin position="42"/>
        <end position="151"/>
    </location>
</feature>
<feature type="chain" id="PRO_5037644727" description="Epoxide hydrolase" evidence="8">
    <location>
        <begin position="17"/>
        <end position="457"/>
    </location>
</feature>
<comment type="catalytic activity">
    <reaction evidence="1 6">
        <text>1-(4-methoxyphenyl)-N-methyl-N-[(3-methyloxetan-3-yl)methyl]methanamine + H2O = 2-{[(4-methoxybenzyl)(methyl)amino]methyl}-2-methylpropane-1,3-diol</text>
        <dbReference type="Rhea" id="RHEA:55764"/>
        <dbReference type="ChEBI" id="CHEBI:15377"/>
        <dbReference type="ChEBI" id="CHEBI:139161"/>
        <dbReference type="ChEBI" id="CHEBI:139164"/>
        <dbReference type="EC" id="3.3.2.9"/>
    </reaction>
</comment>
<reference evidence="10" key="1">
    <citation type="journal article" date="2016" name="Insect Biochem. Mol. Biol.">
        <title>Multifaceted biological insights from a draft genome sequence of the tobacco hornworm moth, Manduca sexta.</title>
        <authorList>
            <person name="Kanost M.R."/>
            <person name="Arrese E.L."/>
            <person name="Cao X."/>
            <person name="Chen Y.R."/>
            <person name="Chellapilla S."/>
            <person name="Goldsmith M.R."/>
            <person name="Grosse-Wilde E."/>
            <person name="Heckel D.G."/>
            <person name="Herndon N."/>
            <person name="Jiang H."/>
            <person name="Papanicolaou A."/>
            <person name="Qu J."/>
            <person name="Soulages J.L."/>
            <person name="Vogel H."/>
            <person name="Walters J."/>
            <person name="Waterhouse R.M."/>
            <person name="Ahn S.J."/>
            <person name="Almeida F.C."/>
            <person name="An C."/>
            <person name="Aqrawi P."/>
            <person name="Bretschneider A."/>
            <person name="Bryant W.B."/>
            <person name="Bucks S."/>
            <person name="Chao H."/>
            <person name="Chevignon G."/>
            <person name="Christen J.M."/>
            <person name="Clarke D.F."/>
            <person name="Dittmer N.T."/>
            <person name="Ferguson L.C.F."/>
            <person name="Garavelou S."/>
            <person name="Gordon K.H.J."/>
            <person name="Gunaratna R.T."/>
            <person name="Han Y."/>
            <person name="Hauser F."/>
            <person name="He Y."/>
            <person name="Heidel-Fischer H."/>
            <person name="Hirsh A."/>
            <person name="Hu Y."/>
            <person name="Jiang H."/>
            <person name="Kalra D."/>
            <person name="Klinner C."/>
            <person name="Konig C."/>
            <person name="Kovar C."/>
            <person name="Kroll A.R."/>
            <person name="Kuwar S.S."/>
            <person name="Lee S.L."/>
            <person name="Lehman R."/>
            <person name="Li K."/>
            <person name="Li Z."/>
            <person name="Liang H."/>
            <person name="Lovelace S."/>
            <person name="Lu Z."/>
            <person name="Mansfield J.H."/>
            <person name="McCulloch K.J."/>
            <person name="Mathew T."/>
            <person name="Morton B."/>
            <person name="Muzny D.M."/>
            <person name="Neunemann D."/>
            <person name="Ongeri F."/>
            <person name="Pauchet Y."/>
            <person name="Pu L.L."/>
            <person name="Pyrousis I."/>
            <person name="Rao X.J."/>
            <person name="Redding A."/>
            <person name="Roesel C."/>
            <person name="Sanchez-Gracia A."/>
            <person name="Schaack S."/>
            <person name="Shukla A."/>
            <person name="Tetreau G."/>
            <person name="Wang Y."/>
            <person name="Xiong G.H."/>
            <person name="Traut W."/>
            <person name="Walsh T.K."/>
            <person name="Worley K.C."/>
            <person name="Wu D."/>
            <person name="Wu W."/>
            <person name="Wu Y.Q."/>
            <person name="Zhang X."/>
            <person name="Zou Z."/>
            <person name="Zucker H."/>
            <person name="Briscoe A.D."/>
            <person name="Burmester T."/>
            <person name="Clem R.J."/>
            <person name="Feyereisen R."/>
            <person name="Grimmelikhuijzen C.J.P."/>
            <person name="Hamodrakas S.J."/>
            <person name="Hansson B.S."/>
            <person name="Huguet E."/>
            <person name="Jermiin L.S."/>
            <person name="Lan Q."/>
            <person name="Lehman H.K."/>
            <person name="Lorenzen M."/>
            <person name="Merzendorfer H."/>
            <person name="Michalopoulos I."/>
            <person name="Morton D.B."/>
            <person name="Muthukrishnan S."/>
            <person name="Oakeshott J.G."/>
            <person name="Palmer W."/>
            <person name="Park Y."/>
            <person name="Passarelli A.L."/>
            <person name="Rozas J."/>
            <person name="Schwartz L.M."/>
            <person name="Smith W."/>
            <person name="Southgate A."/>
            <person name="Vilcinskas A."/>
            <person name="Vogt R."/>
            <person name="Wang P."/>
            <person name="Werren J."/>
            <person name="Yu X.Q."/>
            <person name="Zhou J.J."/>
            <person name="Brown S.J."/>
            <person name="Scherer S.E."/>
            <person name="Richards S."/>
            <person name="Blissard G.W."/>
        </authorList>
    </citation>
    <scope>NUCLEOTIDE SEQUENCE</scope>
</reference>
<dbReference type="EC" id="3.3.2.9" evidence="6"/>
<dbReference type="SUPFAM" id="SSF53474">
    <property type="entry name" value="alpha/beta-Hydrolases"/>
    <property type="match status" value="1"/>
</dbReference>
<accession>A0A921ZKJ2</accession>
<keyword evidence="8" id="KW-0732">Signal</keyword>
<feature type="active site" description="Proton acceptor" evidence="7">
    <location>
        <position position="418"/>
    </location>
</feature>
<evidence type="ECO:0000256" key="1">
    <source>
        <dbReference type="ARBA" id="ARBA00000221"/>
    </source>
</evidence>
<dbReference type="PANTHER" id="PTHR21661:SF35">
    <property type="entry name" value="EPOXIDE HYDROLASE"/>
    <property type="match status" value="1"/>
</dbReference>
<evidence type="ECO:0000256" key="4">
    <source>
        <dbReference type="ARBA" id="ARBA00022797"/>
    </source>
</evidence>
<keyword evidence="5 6" id="KW-0378">Hydrolase</keyword>
<feature type="signal peptide" evidence="8">
    <location>
        <begin position="1"/>
        <end position="16"/>
    </location>
</feature>
<dbReference type="InterPro" id="IPR016292">
    <property type="entry name" value="Epoxide_hydrolase"/>
</dbReference>
<organism evidence="10 11">
    <name type="scientific">Manduca sexta</name>
    <name type="common">Tobacco hawkmoth</name>
    <name type="synonym">Tobacco hornworm</name>
    <dbReference type="NCBI Taxonomy" id="7130"/>
    <lineage>
        <taxon>Eukaryota</taxon>
        <taxon>Metazoa</taxon>
        <taxon>Ecdysozoa</taxon>
        <taxon>Arthropoda</taxon>
        <taxon>Hexapoda</taxon>
        <taxon>Insecta</taxon>
        <taxon>Pterygota</taxon>
        <taxon>Neoptera</taxon>
        <taxon>Endopterygota</taxon>
        <taxon>Lepidoptera</taxon>
        <taxon>Glossata</taxon>
        <taxon>Ditrysia</taxon>
        <taxon>Bombycoidea</taxon>
        <taxon>Sphingidae</taxon>
        <taxon>Sphinginae</taxon>
        <taxon>Sphingini</taxon>
        <taxon>Manduca</taxon>
    </lineage>
</organism>
<dbReference type="PANTHER" id="PTHR21661">
    <property type="entry name" value="EPOXIDE HYDROLASE 1-RELATED"/>
    <property type="match status" value="1"/>
</dbReference>
<sequence length="457" mass="51968">MMYSWLVLGLVAAAAGYDYRSDPEIYHDKWWGPESIKEDTSIRPFKVEWKKEMVEDLLYRLNNRRPMTPPLKGTNYNYGLNTDTMSYWLDYWASNYNFTTREEYLNQYPQFLTNIQGLKIHFIWIKPEVPKGKYSIPLLMLHGYPGSVREFYDVIDDIIKPTGRDFVVEVVIPSFPGFGYSDATNYPGLGTAEMAFIFEKLMTRLGHERFYVHGGDAGAVIGNNLATFFPEKVLGYHSTMAVATTDEALSLITAGSVYPATLMPADLISRLYPLKNTLQYLAQDFGYFHIHTAKPDAIGLCVGETPTSLLGWFLHLFSIFSRRTNGDNPMGGLEIYSRDQIIDNLMIYWDTETATTSIRMYAETINLRNLRSGYFRVPTPVPTIAVQALGEIFYMPPAALNTKFTNLVAVDVLDDYGHFLALEQPKIFVELLLSGLQRIIQFSKQNMNGDAEGGNYV</sequence>